<dbReference type="KEGG" id="aup:AsAng_0024030"/>
<dbReference type="InterPro" id="IPR029044">
    <property type="entry name" value="Nucleotide-diphossugar_trans"/>
</dbReference>
<evidence type="ECO:0000313" key="3">
    <source>
        <dbReference type="Proteomes" id="UP001060919"/>
    </source>
</evidence>
<dbReference type="RefSeq" id="WP_264792839.1">
    <property type="nucleotide sequence ID" value="NZ_AP026867.1"/>
</dbReference>
<dbReference type="InterPro" id="IPR001173">
    <property type="entry name" value="Glyco_trans_2-like"/>
</dbReference>
<dbReference type="Pfam" id="PF00535">
    <property type="entry name" value="Glycos_transf_2"/>
    <property type="match status" value="1"/>
</dbReference>
<dbReference type="Proteomes" id="UP001060919">
    <property type="component" value="Chromosome"/>
</dbReference>
<dbReference type="InterPro" id="IPR050256">
    <property type="entry name" value="Glycosyltransferase_2"/>
</dbReference>
<dbReference type="Gene3D" id="3.90.550.10">
    <property type="entry name" value="Spore Coat Polysaccharide Biosynthesis Protein SpsA, Chain A"/>
    <property type="match status" value="1"/>
</dbReference>
<evidence type="ECO:0000313" key="2">
    <source>
        <dbReference type="EMBL" id="BDS11689.1"/>
    </source>
</evidence>
<protein>
    <submittedName>
        <fullName evidence="2">Glycosyltransferase family 2 protein</fullName>
    </submittedName>
</protein>
<dbReference type="AlphaFoldDB" id="A0A915YEQ9"/>
<dbReference type="PANTHER" id="PTHR48090:SF7">
    <property type="entry name" value="RFBJ PROTEIN"/>
    <property type="match status" value="1"/>
</dbReference>
<dbReference type="PANTHER" id="PTHR48090">
    <property type="entry name" value="UNDECAPRENYL-PHOSPHATE 4-DEOXY-4-FORMAMIDO-L-ARABINOSE TRANSFERASE-RELATED"/>
    <property type="match status" value="1"/>
</dbReference>
<evidence type="ECO:0000259" key="1">
    <source>
        <dbReference type="Pfam" id="PF00535"/>
    </source>
</evidence>
<reference evidence="2" key="1">
    <citation type="submission" date="2022-09" db="EMBL/GenBank/DDBJ databases">
        <title>Aureispira anguillicida sp. nov., isolated from Leptocephalus of Japanese eel Anguilla japonica.</title>
        <authorList>
            <person name="Yuasa K."/>
            <person name="Mekata T."/>
            <person name="Ikunari K."/>
        </authorList>
    </citation>
    <scope>NUCLEOTIDE SEQUENCE</scope>
    <source>
        <strain evidence="2">EL160426</strain>
    </source>
</reference>
<feature type="domain" description="Glycosyltransferase 2-like" evidence="1">
    <location>
        <begin position="9"/>
        <end position="163"/>
    </location>
</feature>
<name>A0A915YEQ9_9BACT</name>
<accession>A0A915YEQ9</accession>
<organism evidence="2 3">
    <name type="scientific">Aureispira anguillae</name>
    <dbReference type="NCBI Taxonomy" id="2864201"/>
    <lineage>
        <taxon>Bacteria</taxon>
        <taxon>Pseudomonadati</taxon>
        <taxon>Bacteroidota</taxon>
        <taxon>Saprospiria</taxon>
        <taxon>Saprospirales</taxon>
        <taxon>Saprospiraceae</taxon>
        <taxon>Aureispira</taxon>
    </lineage>
</organism>
<proteinExistence type="predicted"/>
<sequence>MIKTADIVVIIPAYNEENSVGRVIKDIPKDLVREIIVVNNNSNDKTANVAAKAGAVVLDELRQGYGFACLKGIDYLKKMKKKPDIVVFLDADYSDYPEETYQLVAPILESDVEMVIGSRTTGNKQQGSMTPQQVFGNWLATKLIKWFYGVIYTDLGPFRAIRYDRLIDLNMCDETYGWTVEMQVKAAKHGLKTTEIPVSYRVRVGKSKISGTIKGTILAGYKIITTIFKHR</sequence>
<gene>
    <name evidence="2" type="ORF">AsAng_0024030</name>
</gene>
<dbReference type="EMBL" id="AP026867">
    <property type="protein sequence ID" value="BDS11689.1"/>
    <property type="molecule type" value="Genomic_DNA"/>
</dbReference>
<keyword evidence="3" id="KW-1185">Reference proteome</keyword>
<dbReference type="CDD" id="cd04179">
    <property type="entry name" value="DPM_DPG-synthase_like"/>
    <property type="match status" value="1"/>
</dbReference>
<dbReference type="SUPFAM" id="SSF53448">
    <property type="entry name" value="Nucleotide-diphospho-sugar transferases"/>
    <property type="match status" value="1"/>
</dbReference>